<dbReference type="PANTHER" id="PTHR13069">
    <property type="entry name" value="ALKYLATED DNA REPAIR PROTEIN ALKB HOMOLOG 8"/>
    <property type="match status" value="1"/>
</dbReference>
<feature type="compositionally biased region" description="Low complexity" evidence="3">
    <location>
        <begin position="1245"/>
        <end position="1265"/>
    </location>
</feature>
<evidence type="ECO:0000256" key="3">
    <source>
        <dbReference type="SAM" id="MobiDB-lite"/>
    </source>
</evidence>
<dbReference type="InterPro" id="IPR029063">
    <property type="entry name" value="SAM-dependent_MTases_sf"/>
</dbReference>
<feature type="compositionally biased region" description="Basic and acidic residues" evidence="3">
    <location>
        <begin position="1003"/>
        <end position="1016"/>
    </location>
</feature>
<dbReference type="GO" id="GO:0000049">
    <property type="term" value="F:tRNA binding"/>
    <property type="evidence" value="ECO:0007669"/>
    <property type="project" value="TreeGrafter"/>
</dbReference>
<feature type="compositionally biased region" description="Polar residues" evidence="3">
    <location>
        <begin position="1593"/>
        <end position="1607"/>
    </location>
</feature>
<feature type="compositionally biased region" description="Low complexity" evidence="3">
    <location>
        <begin position="1691"/>
        <end position="1715"/>
    </location>
</feature>
<feature type="compositionally biased region" description="Basic and acidic residues" evidence="3">
    <location>
        <begin position="1661"/>
        <end position="1670"/>
    </location>
</feature>
<feature type="compositionally biased region" description="Polar residues" evidence="3">
    <location>
        <begin position="1017"/>
        <end position="1055"/>
    </location>
</feature>
<evidence type="ECO:0000313" key="4">
    <source>
        <dbReference type="EMBL" id="GIY86184.1"/>
    </source>
</evidence>
<feature type="region of interest" description="Disordered" evidence="3">
    <location>
        <begin position="761"/>
        <end position="814"/>
    </location>
</feature>
<feature type="compositionally biased region" description="Basic residues" evidence="3">
    <location>
        <begin position="1528"/>
        <end position="1537"/>
    </location>
</feature>
<proteinExistence type="predicted"/>
<gene>
    <name evidence="4" type="primary">AVEN_169415_1</name>
    <name evidence="4" type="ORF">CDAR_547281</name>
</gene>
<dbReference type="Proteomes" id="UP001054837">
    <property type="component" value="Unassembled WGS sequence"/>
</dbReference>
<protein>
    <submittedName>
        <fullName evidence="4">Uncharacterized protein</fullName>
    </submittedName>
</protein>
<feature type="compositionally biased region" description="Basic and acidic residues" evidence="3">
    <location>
        <begin position="1266"/>
        <end position="1286"/>
    </location>
</feature>
<dbReference type="GO" id="GO:0002098">
    <property type="term" value="P:tRNA wobble uridine modification"/>
    <property type="evidence" value="ECO:0007669"/>
    <property type="project" value="TreeGrafter"/>
</dbReference>
<feature type="region of interest" description="Disordered" evidence="3">
    <location>
        <begin position="1245"/>
        <end position="1321"/>
    </location>
</feature>
<dbReference type="GO" id="GO:0005634">
    <property type="term" value="C:nucleus"/>
    <property type="evidence" value="ECO:0007669"/>
    <property type="project" value="TreeGrafter"/>
</dbReference>
<dbReference type="Gene3D" id="3.40.50.150">
    <property type="entry name" value="Vaccinia Virus protein VP39"/>
    <property type="match status" value="1"/>
</dbReference>
<feature type="compositionally biased region" description="Basic and acidic residues" evidence="3">
    <location>
        <begin position="789"/>
        <end position="803"/>
    </location>
</feature>
<dbReference type="PANTHER" id="PTHR13069:SF37">
    <property type="entry name" value="FIRE DANCER"/>
    <property type="match status" value="1"/>
</dbReference>
<feature type="compositionally biased region" description="Basic residues" evidence="3">
    <location>
        <begin position="44"/>
        <end position="57"/>
    </location>
</feature>
<feature type="compositionally biased region" description="Polar residues" evidence="3">
    <location>
        <begin position="623"/>
        <end position="650"/>
    </location>
</feature>
<feature type="compositionally biased region" description="Basic and acidic residues" evidence="3">
    <location>
        <begin position="409"/>
        <end position="420"/>
    </location>
</feature>
<dbReference type="InterPro" id="IPR051422">
    <property type="entry name" value="AlkB_tRNA_MeTrf/Diox"/>
</dbReference>
<keyword evidence="2" id="KW-0808">Transferase</keyword>
<feature type="compositionally biased region" description="Basic and acidic residues" evidence="3">
    <location>
        <begin position="1538"/>
        <end position="1579"/>
    </location>
</feature>
<feature type="compositionally biased region" description="Low complexity" evidence="3">
    <location>
        <begin position="651"/>
        <end position="664"/>
    </location>
</feature>
<feature type="compositionally biased region" description="Polar residues" evidence="3">
    <location>
        <begin position="1336"/>
        <end position="1351"/>
    </location>
</feature>
<feature type="region of interest" description="Disordered" evidence="3">
    <location>
        <begin position="1334"/>
        <end position="1391"/>
    </location>
</feature>
<feature type="region of interest" description="Disordered" evidence="3">
    <location>
        <begin position="1003"/>
        <end position="1081"/>
    </location>
</feature>
<feature type="compositionally biased region" description="Basic and acidic residues" evidence="3">
    <location>
        <begin position="435"/>
        <end position="445"/>
    </location>
</feature>
<feature type="region of interest" description="Disordered" evidence="3">
    <location>
        <begin position="623"/>
        <end position="674"/>
    </location>
</feature>
<organism evidence="4 5">
    <name type="scientific">Caerostris darwini</name>
    <dbReference type="NCBI Taxonomy" id="1538125"/>
    <lineage>
        <taxon>Eukaryota</taxon>
        <taxon>Metazoa</taxon>
        <taxon>Ecdysozoa</taxon>
        <taxon>Arthropoda</taxon>
        <taxon>Chelicerata</taxon>
        <taxon>Arachnida</taxon>
        <taxon>Araneae</taxon>
        <taxon>Araneomorphae</taxon>
        <taxon>Entelegynae</taxon>
        <taxon>Araneoidea</taxon>
        <taxon>Araneidae</taxon>
        <taxon>Caerostris</taxon>
    </lineage>
</organism>
<dbReference type="EMBL" id="BPLQ01015153">
    <property type="protein sequence ID" value="GIY86184.1"/>
    <property type="molecule type" value="Genomic_DNA"/>
</dbReference>
<feature type="compositionally biased region" description="Polar residues" evidence="3">
    <location>
        <begin position="530"/>
        <end position="542"/>
    </location>
</feature>
<feature type="region of interest" description="Disordered" evidence="3">
    <location>
        <begin position="395"/>
        <end position="445"/>
    </location>
</feature>
<feature type="region of interest" description="Disordered" evidence="3">
    <location>
        <begin position="34"/>
        <end position="83"/>
    </location>
</feature>
<dbReference type="GO" id="GO:0005737">
    <property type="term" value="C:cytoplasm"/>
    <property type="evidence" value="ECO:0007669"/>
    <property type="project" value="TreeGrafter"/>
</dbReference>
<evidence type="ECO:0000256" key="2">
    <source>
        <dbReference type="ARBA" id="ARBA00022679"/>
    </source>
</evidence>
<feature type="compositionally biased region" description="Low complexity" evidence="3">
    <location>
        <begin position="73"/>
        <end position="82"/>
    </location>
</feature>
<comment type="caution">
    <text evidence="4">The sequence shown here is derived from an EMBL/GenBank/DDBJ whole genome shotgun (WGS) entry which is preliminary data.</text>
</comment>
<feature type="region of interest" description="Disordered" evidence="3">
    <location>
        <begin position="829"/>
        <end position="848"/>
    </location>
</feature>
<feature type="compositionally biased region" description="Basic and acidic residues" evidence="3">
    <location>
        <begin position="499"/>
        <end position="514"/>
    </location>
</feature>
<name>A0AAV4WV86_9ARAC</name>
<dbReference type="GO" id="GO:0106335">
    <property type="term" value="F:tRNA (5-carboxymethyluridine(34)-5-O)-methyltransferase activity"/>
    <property type="evidence" value="ECO:0007669"/>
    <property type="project" value="TreeGrafter"/>
</dbReference>
<keyword evidence="5" id="KW-1185">Reference proteome</keyword>
<reference evidence="4 5" key="1">
    <citation type="submission" date="2021-06" db="EMBL/GenBank/DDBJ databases">
        <title>Caerostris darwini draft genome.</title>
        <authorList>
            <person name="Kono N."/>
            <person name="Arakawa K."/>
        </authorList>
    </citation>
    <scope>NUCLEOTIDE SEQUENCE [LARGE SCALE GENOMIC DNA]</scope>
</reference>
<feature type="compositionally biased region" description="Basic residues" evidence="3">
    <location>
        <begin position="397"/>
        <end position="408"/>
    </location>
</feature>
<evidence type="ECO:0000256" key="1">
    <source>
        <dbReference type="ARBA" id="ARBA00022603"/>
    </source>
</evidence>
<feature type="compositionally biased region" description="Basic and acidic residues" evidence="3">
    <location>
        <begin position="1609"/>
        <end position="1620"/>
    </location>
</feature>
<feature type="region of interest" description="Disordered" evidence="3">
    <location>
        <begin position="1522"/>
        <end position="1637"/>
    </location>
</feature>
<feature type="compositionally biased region" description="Polar residues" evidence="3">
    <location>
        <begin position="1622"/>
        <end position="1634"/>
    </location>
</feature>
<keyword evidence="1" id="KW-0489">Methyltransferase</keyword>
<feature type="region of interest" description="Disordered" evidence="3">
    <location>
        <begin position="290"/>
        <end position="314"/>
    </location>
</feature>
<accession>A0AAV4WV86</accession>
<sequence>MINRGSSVERELTSTTTSDDDVLVYHAYSHISDTENQHHSTAVNRKRQKYRNGRGRFRSADSAVHCRRTAGTSSQSSSELSSPNETCYSFVRRAFQKLSNSATTGSPYDNFNAKKSPTRPYFYRSCRKPCVSGSMEFGKYDKYSAPGSPRKEFCHQGSLDSEYPDPLTEDDVPIELRGLEGYEMCKKCGTPTAEFGNCEQRVCTSCLPADPDTGKKSRSLGDFLNMIPKLLRVKKCEKEPLSDLHKRISTASDPREYVAKTRGNDVNGIVRSKSTVSMMSRLEELMSMSPTSGKDELHTVANPNCSAGPRSKAKPTLLQSLTSTVLVEASDGTIEIRDSGDIKKPKRYNSPADALQKLRQDVVLDESFDDVLKKDSGEKEINSCEKKKLQNSDYVVRKHKSSLKHKSSSNKETKKSEKSYDFPTETSPPDPPDNSELKSESDSEAHLSSYFSMPELYKLAHDQIPEEPIINSQKQRHISFYEQAQNIFADTSTESNDLSSRRQDSPLHSARERAATSSIPQRGLVKRSLSVDTGDNSSSSHNIPRRFSASAAQGVLASALRTYSLPRSCSRGSSVKSDTSVDSEESIVSVIPRKGNSITSDTSVDSEESVISVIQRSTSEIDTLGSQNGLRNNISRFGSRSAQASPVTVLSSQTSSAESSPPQSGKNDGRFPGSVGVIDQLLQQQQIIYSSSDILHSRNEGSDHAIRTRRCLLRPISDPKIEEKLSASEEFSNGIGTRLNNTVQIPKPTQGGITIMENDKSQVKEKPTPIKPKASQNPPIKPLVSDAEINWRPEKKKETDGELSKTPSPIGPFQYITDPLITGIEPEPEILPEVDPNTTSTNETESKTKSIRFNTEVTSIETDEKTFPDLRKPPNGFIESVIRNAITKKMIVDMSSAETSTQIVATALVNNSIDHHNPNPLNSEDSKEVSICSEKTLLDELSLFTSDDRKSNKNKDNDMRKSFFKIRERLESLASSQNSMSNFEIFKNVSHSLGSLRNIKEKVENETPSDSPRENKISPTPKSLNDSRQSSLDESSQFTLSDESVMSVEGTSSVSDENDYKKTDEEDDNPDSSQNLTVKKVDSEKVIINSTTNPLNMLNDGGQSSQRHCPAKICDNCSEKCGLHKPPKAASFSDTELHLKKGGVRCPLRKRLRRSCVTIDEVECREFVSSEDTSPSSSVSLEWNDFDKIEAESTCTACCSGCGITTIIEGEPSIEICCEDVNVAETETKLNIIDKEMCVYFETPSSSIGKSASSSSNATDFSTTSDRFRGIMQREKSDDRSSKESDSDNLSKLSDVDGRSDSAFSEDFARKTDPVSSSSSASLEVIDSLRVKLNNDSECDGTSGSSKQVTNWGLDDIDEIPDDDQHHDGAEELTSGGDKSLSSTSTWKPEKSMDFAQKRENFFSSAADCRDMYRITFDDKKKNMKGNGISNNVQNCEIKEPAVVMEMAIPDIAPGLMELFPTRKNQEEDEQSTGILAELVGTISGISSLAFGDIYPKHETKIEDFSSDESVGISTFEKVLTSGATTHSKSRPKKSSGHQKEKGLEEPPEKRTNKKFSTNEKESEKTNNDPDCSKVELKDMGPAFVKLPPENGPQLNSSGLNKNSQETQEVEHSNENKPEKITNGSNINAQSTQQNERKIPEKLKILNRTSQSLCLDRVRQSSFEKDDESLHSTQSAPCSPRMKPRQRSVEEVLSSSRNELSRNSSLSQSTSQESLPGNETGGLMSYHRYYHVFRQGELENLIENHVDNLHIISSYYDHANWCVVAEKVQVWTI</sequence>
<dbReference type="GO" id="GO:0030488">
    <property type="term" value="P:tRNA methylation"/>
    <property type="evidence" value="ECO:0007669"/>
    <property type="project" value="TreeGrafter"/>
</dbReference>
<evidence type="ECO:0000313" key="5">
    <source>
        <dbReference type="Proteomes" id="UP001054837"/>
    </source>
</evidence>
<feature type="region of interest" description="Disordered" evidence="3">
    <location>
        <begin position="491"/>
        <end position="545"/>
    </location>
</feature>
<feature type="region of interest" description="Disordered" evidence="3">
    <location>
        <begin position="1661"/>
        <end position="1720"/>
    </location>
</feature>